<dbReference type="RefSeq" id="WP_154545458.1">
    <property type="nucleotide sequence ID" value="NZ_VUMY01000013.1"/>
</dbReference>
<feature type="signal peptide" evidence="1">
    <location>
        <begin position="1"/>
        <end position="26"/>
    </location>
</feature>
<keyword evidence="1" id="KW-0732">Signal</keyword>
<organism evidence="2 3">
    <name type="scientific">Mobiluncus porci</name>
    <dbReference type="NCBI Taxonomy" id="2652278"/>
    <lineage>
        <taxon>Bacteria</taxon>
        <taxon>Bacillati</taxon>
        <taxon>Actinomycetota</taxon>
        <taxon>Actinomycetes</taxon>
        <taxon>Actinomycetales</taxon>
        <taxon>Actinomycetaceae</taxon>
        <taxon>Mobiluncus</taxon>
    </lineage>
</organism>
<sequence>MRIYRHAAMMVVLCFSALLLGGCADASNEVNGAYATEIAEILKSNQSPFVEKVLKDGIISDGEIDEAKQIFITCLNENGVSAQFVLNDFGVETLSTTGEITRAAEERCGADAPKIISLYQRMHDNPRNEDLDDVHAACFVRHGLAPKDFTGKDLKALYASLPTFSAGGSCDSSSPDYHECLEAENRIMNEEIHNTEIPIIKLPGGRELNGNDQEVNRCLADPQW</sequence>
<reference evidence="2 3" key="1">
    <citation type="submission" date="2019-08" db="EMBL/GenBank/DDBJ databases">
        <title>In-depth cultivation of the pig gut microbiome towards novel bacterial diversity and tailored functional studies.</title>
        <authorList>
            <person name="Wylensek D."/>
            <person name="Hitch T.C.A."/>
            <person name="Clavel T."/>
        </authorList>
    </citation>
    <scope>NUCLEOTIDE SEQUENCE [LARGE SCALE GENOMIC DNA]</scope>
    <source>
        <strain evidence="2 3">RF-GAM-744-WT-7</strain>
    </source>
</reference>
<dbReference type="Proteomes" id="UP000442535">
    <property type="component" value="Unassembled WGS sequence"/>
</dbReference>
<evidence type="ECO:0000313" key="3">
    <source>
        <dbReference type="Proteomes" id="UP000442535"/>
    </source>
</evidence>
<evidence type="ECO:0000256" key="1">
    <source>
        <dbReference type="SAM" id="SignalP"/>
    </source>
</evidence>
<evidence type="ECO:0008006" key="4">
    <source>
        <dbReference type="Google" id="ProtNLM"/>
    </source>
</evidence>
<dbReference type="PROSITE" id="PS51257">
    <property type="entry name" value="PROKAR_LIPOPROTEIN"/>
    <property type="match status" value="1"/>
</dbReference>
<keyword evidence="3" id="KW-1185">Reference proteome</keyword>
<gene>
    <name evidence="2" type="ORF">FYJ63_07715</name>
</gene>
<dbReference type="EMBL" id="VUMY01000013">
    <property type="protein sequence ID" value="MST50120.1"/>
    <property type="molecule type" value="Genomic_DNA"/>
</dbReference>
<proteinExistence type="predicted"/>
<feature type="chain" id="PRO_5029851918" description="Lipoprotein" evidence="1">
    <location>
        <begin position="27"/>
        <end position="224"/>
    </location>
</feature>
<dbReference type="AlphaFoldDB" id="A0A7K0K4X7"/>
<protein>
    <recommendedName>
        <fullName evidence="4">Lipoprotein</fullName>
    </recommendedName>
</protein>
<accession>A0A7K0K4X7</accession>
<comment type="caution">
    <text evidence="2">The sequence shown here is derived from an EMBL/GenBank/DDBJ whole genome shotgun (WGS) entry which is preliminary data.</text>
</comment>
<name>A0A7K0K4X7_9ACTO</name>
<evidence type="ECO:0000313" key="2">
    <source>
        <dbReference type="EMBL" id="MST50120.1"/>
    </source>
</evidence>